<feature type="domain" description="OmpR/PhoB-type" evidence="9">
    <location>
        <begin position="144"/>
        <end position="237"/>
    </location>
</feature>
<evidence type="ECO:0000313" key="10">
    <source>
        <dbReference type="EMBL" id="CAA6817406.1"/>
    </source>
</evidence>
<evidence type="ECO:0000256" key="5">
    <source>
        <dbReference type="ARBA" id="ARBA00023163"/>
    </source>
</evidence>
<evidence type="ECO:0000256" key="4">
    <source>
        <dbReference type="ARBA" id="ARBA00023125"/>
    </source>
</evidence>
<dbReference type="PROSITE" id="PS50110">
    <property type="entry name" value="RESPONSE_REGULATORY"/>
    <property type="match status" value="1"/>
</dbReference>
<accession>A0A6S6TQU1</accession>
<gene>
    <name evidence="10" type="ORF">HELGO_WM4565</name>
</gene>
<dbReference type="Gene3D" id="1.10.10.10">
    <property type="entry name" value="Winged helix-like DNA-binding domain superfamily/Winged helix DNA-binding domain"/>
    <property type="match status" value="1"/>
</dbReference>
<reference evidence="10" key="1">
    <citation type="submission" date="2020-01" db="EMBL/GenBank/DDBJ databases">
        <authorList>
            <person name="Meier V. D."/>
            <person name="Meier V D."/>
        </authorList>
    </citation>
    <scope>NUCLEOTIDE SEQUENCE</scope>
    <source>
        <strain evidence="10">HLG_WM_MAG_01</strain>
    </source>
</reference>
<evidence type="ECO:0000256" key="2">
    <source>
        <dbReference type="ARBA" id="ARBA00023012"/>
    </source>
</evidence>
<evidence type="ECO:0000256" key="6">
    <source>
        <dbReference type="PROSITE-ProRule" id="PRU00169"/>
    </source>
</evidence>
<dbReference type="SMART" id="SM00448">
    <property type="entry name" value="REC"/>
    <property type="match status" value="1"/>
</dbReference>
<proteinExistence type="predicted"/>
<dbReference type="InterPro" id="IPR011006">
    <property type="entry name" value="CheY-like_superfamily"/>
</dbReference>
<dbReference type="SUPFAM" id="SSF46894">
    <property type="entry name" value="C-terminal effector domain of the bipartite response regulators"/>
    <property type="match status" value="1"/>
</dbReference>
<dbReference type="GO" id="GO:0000976">
    <property type="term" value="F:transcription cis-regulatory region binding"/>
    <property type="evidence" value="ECO:0007669"/>
    <property type="project" value="TreeGrafter"/>
</dbReference>
<evidence type="ECO:0000256" key="7">
    <source>
        <dbReference type="PROSITE-ProRule" id="PRU01091"/>
    </source>
</evidence>
<keyword evidence="2" id="KW-0902">Two-component regulatory system</keyword>
<keyword evidence="5" id="KW-0804">Transcription</keyword>
<dbReference type="PROSITE" id="PS51755">
    <property type="entry name" value="OMPR_PHOB"/>
    <property type="match status" value="1"/>
</dbReference>
<feature type="DNA-binding region" description="OmpR/PhoB-type" evidence="7">
    <location>
        <begin position="144"/>
        <end position="237"/>
    </location>
</feature>
<feature type="modified residue" description="4-aspartylphosphate" evidence="6">
    <location>
        <position position="73"/>
    </location>
</feature>
<keyword evidence="4 7" id="KW-0238">DNA-binding</keyword>
<dbReference type="GO" id="GO:0006355">
    <property type="term" value="P:regulation of DNA-templated transcription"/>
    <property type="evidence" value="ECO:0007669"/>
    <property type="project" value="InterPro"/>
</dbReference>
<evidence type="ECO:0000256" key="3">
    <source>
        <dbReference type="ARBA" id="ARBA00023015"/>
    </source>
</evidence>
<dbReference type="GO" id="GO:0032993">
    <property type="term" value="C:protein-DNA complex"/>
    <property type="evidence" value="ECO:0007669"/>
    <property type="project" value="TreeGrafter"/>
</dbReference>
<sequence length="238" mass="27410">MWASLKEIYRHKPNFEIGVLLALKILLLEDDKLFNETLQDFLEEENFIVDCVLDPYSALDLSYDTNYNLYLFDVNLPYESGFDLLQKLRASGDDTPTIFITSRDDKNSLKEGFTQGADDYITKPVDLDELLLRINAVLRRQVRTQVVQVGEYEFDTLRKTLSLKGVKVELSVKSSELLFVLLEGQGEVVPLEQLKAHLWSASEEASDGALRVYIAQLKKYFPEQIENLRGVGYRIQFR</sequence>
<dbReference type="GO" id="GO:0005829">
    <property type="term" value="C:cytosol"/>
    <property type="evidence" value="ECO:0007669"/>
    <property type="project" value="TreeGrafter"/>
</dbReference>
<dbReference type="PANTHER" id="PTHR48111:SF21">
    <property type="entry name" value="DNA-BINDING DUAL MASTER TRANSCRIPTIONAL REGULATOR RPAA"/>
    <property type="match status" value="1"/>
</dbReference>
<dbReference type="InterPro" id="IPR036388">
    <property type="entry name" value="WH-like_DNA-bd_sf"/>
</dbReference>
<evidence type="ECO:0000259" key="8">
    <source>
        <dbReference type="PROSITE" id="PS50110"/>
    </source>
</evidence>
<evidence type="ECO:0000259" key="9">
    <source>
        <dbReference type="PROSITE" id="PS51755"/>
    </source>
</evidence>
<evidence type="ECO:0000256" key="1">
    <source>
        <dbReference type="ARBA" id="ARBA00022553"/>
    </source>
</evidence>
<dbReference type="GO" id="GO:0000156">
    <property type="term" value="F:phosphorelay response regulator activity"/>
    <property type="evidence" value="ECO:0007669"/>
    <property type="project" value="TreeGrafter"/>
</dbReference>
<dbReference type="EMBL" id="CACVAS010000105">
    <property type="protein sequence ID" value="CAA6817406.1"/>
    <property type="molecule type" value="Genomic_DNA"/>
</dbReference>
<keyword evidence="1 6" id="KW-0597">Phosphoprotein</keyword>
<organism evidence="10">
    <name type="scientific">uncultured Sulfurovum sp</name>
    <dbReference type="NCBI Taxonomy" id="269237"/>
    <lineage>
        <taxon>Bacteria</taxon>
        <taxon>Pseudomonadati</taxon>
        <taxon>Campylobacterota</taxon>
        <taxon>Epsilonproteobacteria</taxon>
        <taxon>Campylobacterales</taxon>
        <taxon>Sulfurovaceae</taxon>
        <taxon>Sulfurovum</taxon>
        <taxon>environmental samples</taxon>
    </lineage>
</organism>
<dbReference type="Pfam" id="PF00072">
    <property type="entry name" value="Response_reg"/>
    <property type="match status" value="1"/>
</dbReference>
<dbReference type="Gene3D" id="3.40.50.2300">
    <property type="match status" value="1"/>
</dbReference>
<dbReference type="AlphaFoldDB" id="A0A6S6TQU1"/>
<name>A0A6S6TQU1_9BACT</name>
<protein>
    <submittedName>
        <fullName evidence="10">DNA-binding response regulator</fullName>
    </submittedName>
</protein>
<dbReference type="InterPro" id="IPR001789">
    <property type="entry name" value="Sig_transdc_resp-reg_receiver"/>
</dbReference>
<feature type="domain" description="Response regulatory" evidence="8">
    <location>
        <begin position="24"/>
        <end position="138"/>
    </location>
</feature>
<keyword evidence="3" id="KW-0805">Transcription regulation</keyword>
<dbReference type="CDD" id="cd00383">
    <property type="entry name" value="trans_reg_C"/>
    <property type="match status" value="1"/>
</dbReference>
<dbReference type="SMART" id="SM00862">
    <property type="entry name" value="Trans_reg_C"/>
    <property type="match status" value="1"/>
</dbReference>
<dbReference type="InterPro" id="IPR001867">
    <property type="entry name" value="OmpR/PhoB-type_DNA-bd"/>
</dbReference>
<dbReference type="InterPro" id="IPR016032">
    <property type="entry name" value="Sig_transdc_resp-reg_C-effctor"/>
</dbReference>
<dbReference type="InterPro" id="IPR039420">
    <property type="entry name" value="WalR-like"/>
</dbReference>
<dbReference type="PANTHER" id="PTHR48111">
    <property type="entry name" value="REGULATOR OF RPOS"/>
    <property type="match status" value="1"/>
</dbReference>
<dbReference type="SUPFAM" id="SSF52172">
    <property type="entry name" value="CheY-like"/>
    <property type="match status" value="1"/>
</dbReference>
<dbReference type="Pfam" id="PF00486">
    <property type="entry name" value="Trans_reg_C"/>
    <property type="match status" value="1"/>
</dbReference>